<evidence type="ECO:0000256" key="5">
    <source>
        <dbReference type="ARBA" id="ARBA00022691"/>
    </source>
</evidence>
<dbReference type="KEGG" id="pgri:PgNI_09096"/>
<evidence type="ECO:0000313" key="10">
    <source>
        <dbReference type="RefSeq" id="XP_030977818.1"/>
    </source>
</evidence>
<dbReference type="GeneID" id="41963994"/>
<keyword evidence="3" id="KW-0489">Methyltransferase</keyword>
<dbReference type="InterPro" id="IPR001737">
    <property type="entry name" value="KsgA/Erm"/>
</dbReference>
<proteinExistence type="predicted"/>
<evidence type="ECO:0000313" key="9">
    <source>
        <dbReference type="Proteomes" id="UP000515153"/>
    </source>
</evidence>
<gene>
    <name evidence="10" type="ORF">PgNI_09096</name>
</gene>
<dbReference type="InterPro" id="IPR029063">
    <property type="entry name" value="SAM-dependent_MTases_sf"/>
</dbReference>
<dbReference type="GO" id="GO:0032259">
    <property type="term" value="P:methylation"/>
    <property type="evidence" value="ECO:0007669"/>
    <property type="project" value="UniProtKB-KW"/>
</dbReference>
<dbReference type="GO" id="GO:0005759">
    <property type="term" value="C:mitochondrial matrix"/>
    <property type="evidence" value="ECO:0007669"/>
    <property type="project" value="TreeGrafter"/>
</dbReference>
<evidence type="ECO:0000256" key="6">
    <source>
        <dbReference type="ARBA" id="ARBA00022884"/>
    </source>
</evidence>
<dbReference type="Gene3D" id="3.40.50.150">
    <property type="entry name" value="Vaccinia Virus protein VP39"/>
    <property type="match status" value="1"/>
</dbReference>
<evidence type="ECO:0000256" key="7">
    <source>
        <dbReference type="ARBA" id="ARBA00024915"/>
    </source>
</evidence>
<dbReference type="RefSeq" id="XP_030977818.1">
    <property type="nucleotide sequence ID" value="XM_031129086.1"/>
</dbReference>
<feature type="compositionally biased region" description="Low complexity" evidence="8">
    <location>
        <begin position="220"/>
        <end position="240"/>
    </location>
</feature>
<keyword evidence="9" id="KW-1185">Reference proteome</keyword>
<keyword evidence="5" id="KW-0949">S-adenosyl-L-methionine</keyword>
<protein>
    <recommendedName>
        <fullName evidence="2">Mitochondrial transcription factor 1</fullName>
    </recommendedName>
</protein>
<reference evidence="10" key="3">
    <citation type="submission" date="2025-08" db="UniProtKB">
        <authorList>
            <consortium name="RefSeq"/>
        </authorList>
    </citation>
    <scope>IDENTIFICATION</scope>
    <source>
        <strain evidence="10">NI907</strain>
    </source>
</reference>
<dbReference type="AlphaFoldDB" id="A0A6P8ASD1"/>
<reference evidence="10" key="2">
    <citation type="submission" date="2019-10" db="EMBL/GenBank/DDBJ databases">
        <authorList>
            <consortium name="NCBI Genome Project"/>
        </authorList>
    </citation>
    <scope>NUCLEOTIDE SEQUENCE</scope>
    <source>
        <strain evidence="10">NI907</strain>
    </source>
</reference>
<name>A0A6P8ASD1_PYRGI</name>
<sequence>MISARRHASTVVTQWPRSQPWILKTRLPSRHFSQAVADEQSEADGKVSTYNRYAAETPLAKELDSLGVYRRGVVWQTAMRKRLEAEEAAESLKQQPATKAGKGGKIKKEGRTKRATSGLARLRKLVAAKSPEKRTEIWETIIDAERLHQQKIASLRRKPGSKSKLLDDRSPQAAKIVHEALIKYDQGKLTEAERLKLEANLARITLSEETASEDGPKNGASKVSKASKASKVSKASKASKQTPGDSDLKRETRSGDRSRIHVVNEKLCDDVLKCIPSLERHKGCDIIDLYPGTGLFSQKLNDLLQPRSHILLEPEPEIYQKFLEPILQRPGSRLVPKSGIVWDELNNILKPEFLPHQKIQERTSGQAPTRNDTLLLVANLGFFPSKTYLNFKSVVSLVMYQLISAIKLRNLVQKYGLVRMLVWVKPPEADTILPKDLTKRRRAAVEAELLTEYIAEICTGPERMEYRAGLNRHGTIEVHSCRRTLDRMRESGLKIPDGRQISKPMRHVLEAEAAGQDLPQLGGTQIKKKGKQNQWIESQDSEFDKGISRWLFLRVSYAQELLQMRKEAEALWVEMHEKRNLLKSENPDPELLHEIESIQEKLDSLSTEWNNKFERYSYGRGGMHRYLDELLTFRMDPPVLTWDRRPVEPFLVRPEEFYPNIPLSLLDIQPKAANPMLLENGVGSTRHGDHFDRILQQLFSQRARPVVRIMAELAHGAEEGLDLENLESFKDPRLGGAILKGHDVVRPATLNERQLMDVLVAWMNWPFRPSYAELAARNRDEDYGDDA</sequence>
<dbReference type="PANTHER" id="PTHR11727:SF17">
    <property type="entry name" value="DIMETHYLADENOSINE TRANSFERASE 1, MITOCHONDRIAL"/>
    <property type="match status" value="1"/>
</dbReference>
<feature type="region of interest" description="Disordered" evidence="8">
    <location>
        <begin position="209"/>
        <end position="256"/>
    </location>
</feature>
<dbReference type="Proteomes" id="UP000515153">
    <property type="component" value="Unplaced"/>
</dbReference>
<feature type="region of interest" description="Disordered" evidence="8">
    <location>
        <begin position="87"/>
        <end position="117"/>
    </location>
</feature>
<comment type="subcellular location">
    <subcellularLocation>
        <location evidence="1">Mitochondrion</location>
    </subcellularLocation>
</comment>
<keyword evidence="6" id="KW-0694">RNA-binding</keyword>
<evidence type="ECO:0000256" key="2">
    <source>
        <dbReference type="ARBA" id="ARBA00013836"/>
    </source>
</evidence>
<dbReference type="GO" id="GO:0008168">
    <property type="term" value="F:methyltransferase activity"/>
    <property type="evidence" value="ECO:0007669"/>
    <property type="project" value="UniProtKB-KW"/>
</dbReference>
<organism evidence="9 10">
    <name type="scientific">Pyricularia grisea</name>
    <name type="common">Crabgrass-specific blast fungus</name>
    <name type="synonym">Magnaporthe grisea</name>
    <dbReference type="NCBI Taxonomy" id="148305"/>
    <lineage>
        <taxon>Eukaryota</taxon>
        <taxon>Fungi</taxon>
        <taxon>Dikarya</taxon>
        <taxon>Ascomycota</taxon>
        <taxon>Pezizomycotina</taxon>
        <taxon>Sordariomycetes</taxon>
        <taxon>Sordariomycetidae</taxon>
        <taxon>Magnaporthales</taxon>
        <taxon>Pyriculariaceae</taxon>
        <taxon>Pyricularia</taxon>
    </lineage>
</organism>
<dbReference type="GO" id="GO:0003723">
    <property type="term" value="F:RNA binding"/>
    <property type="evidence" value="ECO:0007669"/>
    <property type="project" value="UniProtKB-KW"/>
</dbReference>
<dbReference type="PANTHER" id="PTHR11727">
    <property type="entry name" value="DIMETHYLADENOSINE TRANSFERASE"/>
    <property type="match status" value="1"/>
</dbReference>
<dbReference type="InterPro" id="IPR023165">
    <property type="entry name" value="rRNA_Ade_diMease-like_C"/>
</dbReference>
<keyword evidence="4" id="KW-0808">Transferase</keyword>
<evidence type="ECO:0000256" key="4">
    <source>
        <dbReference type="ARBA" id="ARBA00022679"/>
    </source>
</evidence>
<accession>A0A6P8ASD1</accession>
<reference evidence="10" key="1">
    <citation type="journal article" date="2019" name="Mol. Biol. Evol.">
        <title>Blast fungal genomes show frequent chromosomal changes, gene gains and losses, and effector gene turnover.</title>
        <authorList>
            <person name="Gomez Luciano L.B."/>
            <person name="Jason Tsai I."/>
            <person name="Chuma I."/>
            <person name="Tosa Y."/>
            <person name="Chen Y.H."/>
            <person name="Li J.Y."/>
            <person name="Li M.Y."/>
            <person name="Jade Lu M.Y."/>
            <person name="Nakayashiki H."/>
            <person name="Li W.H."/>
        </authorList>
    </citation>
    <scope>NUCLEOTIDE SEQUENCE</scope>
    <source>
        <strain evidence="10">NI907</strain>
    </source>
</reference>
<dbReference type="SUPFAM" id="SSF53335">
    <property type="entry name" value="S-adenosyl-L-methionine-dependent methyltransferases"/>
    <property type="match status" value="1"/>
</dbReference>
<evidence type="ECO:0000256" key="1">
    <source>
        <dbReference type="ARBA" id="ARBA00004173"/>
    </source>
</evidence>
<dbReference type="Gene3D" id="1.10.8.100">
    <property type="entry name" value="Ribosomal RNA adenine dimethylase-like, domain 2"/>
    <property type="match status" value="1"/>
</dbReference>
<dbReference type="GO" id="GO:0034245">
    <property type="term" value="C:mitochondrial DNA-directed RNA polymerase complex"/>
    <property type="evidence" value="ECO:0007669"/>
    <property type="project" value="TreeGrafter"/>
</dbReference>
<dbReference type="GO" id="GO:0006391">
    <property type="term" value="P:transcription initiation at mitochondrial promoter"/>
    <property type="evidence" value="ECO:0007669"/>
    <property type="project" value="TreeGrafter"/>
</dbReference>
<feature type="compositionally biased region" description="Basic residues" evidence="8">
    <location>
        <begin position="102"/>
        <end position="114"/>
    </location>
</feature>
<evidence type="ECO:0000256" key="8">
    <source>
        <dbReference type="SAM" id="MobiDB-lite"/>
    </source>
</evidence>
<comment type="function">
    <text evidence="7">Mitochondrial transcription factor that confers selective promoter recognition on the core subunit of the yeast mitochondrial RNA polymerase. Interacts with DNA in a non-specific manner.</text>
</comment>
<dbReference type="GO" id="GO:0034246">
    <property type="term" value="F:mitochondrial transcription factor activity"/>
    <property type="evidence" value="ECO:0007669"/>
    <property type="project" value="TreeGrafter"/>
</dbReference>
<feature type="compositionally biased region" description="Basic and acidic residues" evidence="8">
    <location>
        <begin position="246"/>
        <end position="256"/>
    </location>
</feature>
<evidence type="ECO:0000256" key="3">
    <source>
        <dbReference type="ARBA" id="ARBA00022603"/>
    </source>
</evidence>